<accession>A0AAN7M6M5</accession>
<gene>
    <name evidence="2" type="ORF">SAY86_025555</name>
</gene>
<feature type="region of interest" description="Disordered" evidence="1">
    <location>
        <begin position="219"/>
        <end position="246"/>
    </location>
</feature>
<sequence>MASSSSEPGLKSEAGCGEAADARASGWSDQLLMYRGLKKAKKERRCTAKERISKMPLCAAGKRSSIYRGVTRKTSGFSRGISKYRGLSSRWESAFGRIGGAEYFNSMHNSTREDAAIDSDFAGHFCINRKIDLTGYIKWWGQNRAQQVDSVSKSYKETKRGPSKEATDELKASELVAQCSEPYQMPCLGTSHDRKRQKRYVSSALSILSQSAAFKSLQEKALKKQETENDNDENENNNIINRMDCGKEVEKQTSAYDCGSERHGVGIGISGGLSLQRNTYPLTSFLTTLYKL</sequence>
<proteinExistence type="predicted"/>
<name>A0AAN7M6M5_TRANT</name>
<reference evidence="2 3" key="1">
    <citation type="journal article" date="2023" name="Hortic Res">
        <title>Pangenome of water caltrop reveals structural variations and asymmetric subgenome divergence after allopolyploidization.</title>
        <authorList>
            <person name="Zhang X."/>
            <person name="Chen Y."/>
            <person name="Wang L."/>
            <person name="Yuan Y."/>
            <person name="Fang M."/>
            <person name="Shi L."/>
            <person name="Lu R."/>
            <person name="Comes H.P."/>
            <person name="Ma Y."/>
            <person name="Chen Y."/>
            <person name="Huang G."/>
            <person name="Zhou Y."/>
            <person name="Zheng Z."/>
            <person name="Qiu Y."/>
        </authorList>
    </citation>
    <scope>NUCLEOTIDE SEQUENCE [LARGE SCALE GENOMIC DNA]</scope>
    <source>
        <strain evidence="2">F231</strain>
    </source>
</reference>
<dbReference type="AlphaFoldDB" id="A0AAN7M6M5"/>
<evidence type="ECO:0000256" key="1">
    <source>
        <dbReference type="SAM" id="MobiDB-lite"/>
    </source>
</evidence>
<keyword evidence="3" id="KW-1185">Reference proteome</keyword>
<dbReference type="EMBL" id="JAXQNO010000004">
    <property type="protein sequence ID" value="KAK4800190.1"/>
    <property type="molecule type" value="Genomic_DNA"/>
</dbReference>
<organism evidence="2 3">
    <name type="scientific">Trapa natans</name>
    <name type="common">Water chestnut</name>
    <dbReference type="NCBI Taxonomy" id="22666"/>
    <lineage>
        <taxon>Eukaryota</taxon>
        <taxon>Viridiplantae</taxon>
        <taxon>Streptophyta</taxon>
        <taxon>Embryophyta</taxon>
        <taxon>Tracheophyta</taxon>
        <taxon>Spermatophyta</taxon>
        <taxon>Magnoliopsida</taxon>
        <taxon>eudicotyledons</taxon>
        <taxon>Gunneridae</taxon>
        <taxon>Pentapetalae</taxon>
        <taxon>rosids</taxon>
        <taxon>malvids</taxon>
        <taxon>Myrtales</taxon>
        <taxon>Lythraceae</taxon>
        <taxon>Trapa</taxon>
    </lineage>
</organism>
<comment type="caution">
    <text evidence="2">The sequence shown here is derived from an EMBL/GenBank/DDBJ whole genome shotgun (WGS) entry which is preliminary data.</text>
</comment>
<evidence type="ECO:0000313" key="2">
    <source>
        <dbReference type="EMBL" id="KAK4800190.1"/>
    </source>
</evidence>
<dbReference type="Proteomes" id="UP001346149">
    <property type="component" value="Unassembled WGS sequence"/>
</dbReference>
<evidence type="ECO:0000313" key="3">
    <source>
        <dbReference type="Proteomes" id="UP001346149"/>
    </source>
</evidence>
<protein>
    <submittedName>
        <fullName evidence="2">Uncharacterized protein</fullName>
    </submittedName>
</protein>